<dbReference type="InParanoid" id="A0A0C3GDQ0"/>
<sequence>PLGCWDYVPIPLTRVTVKDFDLFLSIFYPIDFGVFSAATVDEWTSILGFAVKWNFHSIKVLAVKQLSPITSPIDKVVLRHTYNIVEWLPTAYGNICRRKDALTLEEGMRLGMEDVIKI</sequence>
<keyword evidence="2" id="KW-1185">Reference proteome</keyword>
<evidence type="ECO:0000313" key="1">
    <source>
        <dbReference type="EMBL" id="KIM88761.1"/>
    </source>
</evidence>
<dbReference type="Proteomes" id="UP000054166">
    <property type="component" value="Unassembled WGS sequence"/>
</dbReference>
<reference evidence="1 2" key="1">
    <citation type="submission" date="2014-04" db="EMBL/GenBank/DDBJ databases">
        <authorList>
            <consortium name="DOE Joint Genome Institute"/>
            <person name="Kuo A."/>
            <person name="Tarkka M."/>
            <person name="Buscot F."/>
            <person name="Kohler A."/>
            <person name="Nagy L.G."/>
            <person name="Floudas D."/>
            <person name="Copeland A."/>
            <person name="Barry K.W."/>
            <person name="Cichocki N."/>
            <person name="Veneault-Fourrey C."/>
            <person name="LaButti K."/>
            <person name="Lindquist E.A."/>
            <person name="Lipzen A."/>
            <person name="Lundell T."/>
            <person name="Morin E."/>
            <person name="Murat C."/>
            <person name="Sun H."/>
            <person name="Tunlid A."/>
            <person name="Henrissat B."/>
            <person name="Grigoriev I.V."/>
            <person name="Hibbett D.S."/>
            <person name="Martin F."/>
            <person name="Nordberg H.P."/>
            <person name="Cantor M.N."/>
            <person name="Hua S.X."/>
        </authorList>
    </citation>
    <scope>NUCLEOTIDE SEQUENCE [LARGE SCALE GENOMIC DNA]</scope>
    <source>
        <strain evidence="1 2">F 1598</strain>
    </source>
</reference>
<gene>
    <name evidence="1" type="ORF">PILCRDRAFT_23473</name>
</gene>
<evidence type="ECO:0008006" key="3">
    <source>
        <dbReference type="Google" id="ProtNLM"/>
    </source>
</evidence>
<dbReference type="HOGENOM" id="CLU_047592_8_0_1"/>
<evidence type="ECO:0000313" key="2">
    <source>
        <dbReference type="Proteomes" id="UP000054166"/>
    </source>
</evidence>
<feature type="non-terminal residue" evidence="1">
    <location>
        <position position="1"/>
    </location>
</feature>
<dbReference type="AlphaFoldDB" id="A0A0C3GDQ0"/>
<dbReference type="EMBL" id="KN832976">
    <property type="protein sequence ID" value="KIM88761.1"/>
    <property type="molecule type" value="Genomic_DNA"/>
</dbReference>
<protein>
    <recommendedName>
        <fullName evidence="3">BTB domain-containing protein</fullName>
    </recommendedName>
</protein>
<feature type="non-terminal residue" evidence="1">
    <location>
        <position position="118"/>
    </location>
</feature>
<organism evidence="1 2">
    <name type="scientific">Piloderma croceum (strain F 1598)</name>
    <dbReference type="NCBI Taxonomy" id="765440"/>
    <lineage>
        <taxon>Eukaryota</taxon>
        <taxon>Fungi</taxon>
        <taxon>Dikarya</taxon>
        <taxon>Basidiomycota</taxon>
        <taxon>Agaricomycotina</taxon>
        <taxon>Agaricomycetes</taxon>
        <taxon>Agaricomycetidae</taxon>
        <taxon>Atheliales</taxon>
        <taxon>Atheliaceae</taxon>
        <taxon>Piloderma</taxon>
    </lineage>
</organism>
<reference evidence="2" key="2">
    <citation type="submission" date="2015-01" db="EMBL/GenBank/DDBJ databases">
        <title>Evolutionary Origins and Diversification of the Mycorrhizal Mutualists.</title>
        <authorList>
            <consortium name="DOE Joint Genome Institute"/>
            <consortium name="Mycorrhizal Genomics Consortium"/>
            <person name="Kohler A."/>
            <person name="Kuo A."/>
            <person name="Nagy L.G."/>
            <person name="Floudas D."/>
            <person name="Copeland A."/>
            <person name="Barry K.W."/>
            <person name="Cichocki N."/>
            <person name="Veneault-Fourrey C."/>
            <person name="LaButti K."/>
            <person name="Lindquist E.A."/>
            <person name="Lipzen A."/>
            <person name="Lundell T."/>
            <person name="Morin E."/>
            <person name="Murat C."/>
            <person name="Riley R."/>
            <person name="Ohm R."/>
            <person name="Sun H."/>
            <person name="Tunlid A."/>
            <person name="Henrissat B."/>
            <person name="Grigoriev I.V."/>
            <person name="Hibbett D.S."/>
            <person name="Martin F."/>
        </authorList>
    </citation>
    <scope>NUCLEOTIDE SEQUENCE [LARGE SCALE GENOMIC DNA]</scope>
    <source>
        <strain evidence="2">F 1598</strain>
    </source>
</reference>
<dbReference type="OrthoDB" id="2367075at2759"/>
<name>A0A0C3GDQ0_PILCF</name>
<proteinExistence type="predicted"/>
<accession>A0A0C3GDQ0</accession>